<dbReference type="Pfam" id="PF08245">
    <property type="entry name" value="Mur_ligase_M"/>
    <property type="match status" value="1"/>
</dbReference>
<evidence type="ECO:0000256" key="6">
    <source>
        <dbReference type="ARBA" id="ARBA00011245"/>
    </source>
</evidence>
<evidence type="ECO:0000313" key="27">
    <source>
        <dbReference type="Proteomes" id="UP000595332"/>
    </source>
</evidence>
<dbReference type="InterPro" id="IPR036565">
    <property type="entry name" value="Mur-like_cat_sf"/>
</dbReference>
<keyword evidence="14" id="KW-0460">Magnesium</keyword>
<reference evidence="26 27" key="1">
    <citation type="journal article" date="2008" name="Int. J. Syst. Evol. Microbiol.">
        <title>Neptunomonas japonica sp. nov., an Osedax japonicus symbiont-like bacterium isolated from sediment adjacent to sperm whale carcasses off Kagoshima, Japan.</title>
        <authorList>
            <person name="Miyazaki M."/>
            <person name="Nogi Y."/>
            <person name="Fujiwara Y."/>
            <person name="Kawato M."/>
            <person name="Kubokawa K."/>
            <person name="Horikoshi K."/>
        </authorList>
    </citation>
    <scope>NUCLEOTIDE SEQUENCE [LARGE SCALE GENOMIC DNA]</scope>
    <source>
        <strain evidence="26 27">JAMM 1380</strain>
    </source>
</reference>
<evidence type="ECO:0000313" key="26">
    <source>
        <dbReference type="EMBL" id="BBB29432.1"/>
    </source>
</evidence>
<dbReference type="GO" id="GO:0005737">
    <property type="term" value="C:cytoplasm"/>
    <property type="evidence" value="ECO:0007669"/>
    <property type="project" value="TreeGrafter"/>
</dbReference>
<evidence type="ECO:0000256" key="11">
    <source>
        <dbReference type="ARBA" id="ARBA00022723"/>
    </source>
</evidence>
<dbReference type="GO" id="GO:0005524">
    <property type="term" value="F:ATP binding"/>
    <property type="evidence" value="ECO:0007669"/>
    <property type="project" value="UniProtKB-KW"/>
</dbReference>
<protein>
    <recommendedName>
        <fullName evidence="9">Dihydrofolate synthase/folylpolyglutamate synthase</fullName>
        <ecNumber evidence="7">6.3.2.12</ecNumber>
        <ecNumber evidence="8">6.3.2.17</ecNumber>
    </recommendedName>
    <alternativeName>
        <fullName evidence="18">Folylpoly-gamma-glutamate synthetase-dihydrofolate synthetase</fullName>
    </alternativeName>
    <alternativeName>
        <fullName evidence="16">Folylpolyglutamate synthetase</fullName>
    </alternativeName>
    <alternativeName>
        <fullName evidence="17">Tetrahydrofolylpolyglutamate synthase</fullName>
    </alternativeName>
</protein>
<dbReference type="GO" id="GO:0008841">
    <property type="term" value="F:dihydrofolate synthase activity"/>
    <property type="evidence" value="ECO:0007669"/>
    <property type="project" value="UniProtKB-EC"/>
</dbReference>
<dbReference type="RefSeq" id="WP_201350052.1">
    <property type="nucleotide sequence ID" value="NZ_AP014546.1"/>
</dbReference>
<dbReference type="GO" id="GO:0046654">
    <property type="term" value="P:tetrahydrofolate biosynthetic process"/>
    <property type="evidence" value="ECO:0007669"/>
    <property type="project" value="UniProtKB-UniPathway"/>
</dbReference>
<evidence type="ECO:0000256" key="23">
    <source>
        <dbReference type="PIRNR" id="PIRNR001563"/>
    </source>
</evidence>
<evidence type="ECO:0000256" key="3">
    <source>
        <dbReference type="ARBA" id="ARBA00004799"/>
    </source>
</evidence>
<accession>A0A7R6SW80</accession>
<keyword evidence="27" id="KW-1185">Reference proteome</keyword>
<dbReference type="InterPro" id="IPR036615">
    <property type="entry name" value="Mur_ligase_C_dom_sf"/>
</dbReference>
<keyword evidence="10 23" id="KW-0436">Ligase</keyword>
<dbReference type="AlphaFoldDB" id="A0A7R6SW80"/>
<comment type="catalytic activity">
    <reaction evidence="21">
        <text>(6R)-5,10-methylenetetrahydrofolyl-(gamma-L-Glu)(n) + L-glutamate + ATP = (6R)-5,10-methylenetetrahydrofolyl-(gamma-L-Glu)(n+1) + ADP + phosphate + H(+)</text>
        <dbReference type="Rhea" id="RHEA:51912"/>
        <dbReference type="Rhea" id="RHEA-COMP:13257"/>
        <dbReference type="Rhea" id="RHEA-COMP:13258"/>
        <dbReference type="ChEBI" id="CHEBI:15378"/>
        <dbReference type="ChEBI" id="CHEBI:29985"/>
        <dbReference type="ChEBI" id="CHEBI:30616"/>
        <dbReference type="ChEBI" id="CHEBI:43474"/>
        <dbReference type="ChEBI" id="CHEBI:136572"/>
        <dbReference type="ChEBI" id="CHEBI:456216"/>
        <dbReference type="EC" id="6.3.2.17"/>
    </reaction>
</comment>
<comment type="similarity">
    <text evidence="5 23">Belongs to the folylpolyglutamate synthase family.</text>
</comment>
<comment type="pathway">
    <text evidence="3">Cofactor biosynthesis; tetrahydrofolate biosynthesis; 7,8-dihydrofolate from 2-amino-4-hydroxy-6-hydroxymethyl-7,8-dihydropteridine diphosphate and 4-aminobenzoate: step 2/2.</text>
</comment>
<dbReference type="Gene3D" id="3.90.190.20">
    <property type="entry name" value="Mur ligase, C-terminal domain"/>
    <property type="match status" value="1"/>
</dbReference>
<dbReference type="EC" id="6.3.2.12" evidence="7"/>
<evidence type="ECO:0000256" key="14">
    <source>
        <dbReference type="ARBA" id="ARBA00022842"/>
    </source>
</evidence>
<dbReference type="InterPro" id="IPR004101">
    <property type="entry name" value="Mur_ligase_C"/>
</dbReference>
<dbReference type="PANTHER" id="PTHR11136:SF0">
    <property type="entry name" value="DIHYDROFOLATE SYNTHETASE-RELATED"/>
    <property type="match status" value="1"/>
</dbReference>
<name>A0A7R6SW80_9GAMM</name>
<comment type="pathway">
    <text evidence="4">Cofactor biosynthesis; tetrahydrofolylpolyglutamate biosynthesis.</text>
</comment>
<evidence type="ECO:0000256" key="2">
    <source>
        <dbReference type="ARBA" id="ARBA00002714"/>
    </source>
</evidence>
<dbReference type="FunFam" id="3.40.1190.10:FF:000004">
    <property type="entry name" value="Dihydrofolate synthase/folylpolyglutamate synthase"/>
    <property type="match status" value="1"/>
</dbReference>
<dbReference type="EMBL" id="AP014546">
    <property type="protein sequence ID" value="BBB29432.1"/>
    <property type="molecule type" value="Genomic_DNA"/>
</dbReference>
<evidence type="ECO:0000256" key="18">
    <source>
        <dbReference type="ARBA" id="ARBA00032510"/>
    </source>
</evidence>
<dbReference type="Gene3D" id="3.40.1190.10">
    <property type="entry name" value="Mur-like, catalytic domain"/>
    <property type="match status" value="1"/>
</dbReference>
<dbReference type="PIRSF" id="PIRSF001563">
    <property type="entry name" value="Folylpolyglu_synth"/>
    <property type="match status" value="1"/>
</dbReference>
<dbReference type="SUPFAM" id="SSF53623">
    <property type="entry name" value="MurD-like peptide ligases, catalytic domain"/>
    <property type="match status" value="1"/>
</dbReference>
<evidence type="ECO:0000256" key="15">
    <source>
        <dbReference type="ARBA" id="ARBA00022909"/>
    </source>
</evidence>
<comment type="subunit">
    <text evidence="6">Monomer.</text>
</comment>
<evidence type="ECO:0000256" key="22">
    <source>
        <dbReference type="ARBA" id="ARBA00049161"/>
    </source>
</evidence>
<dbReference type="Proteomes" id="UP000595332">
    <property type="component" value="Chromosome"/>
</dbReference>
<evidence type="ECO:0000256" key="4">
    <source>
        <dbReference type="ARBA" id="ARBA00005150"/>
    </source>
</evidence>
<evidence type="ECO:0000256" key="9">
    <source>
        <dbReference type="ARBA" id="ARBA00019357"/>
    </source>
</evidence>
<comment type="catalytic activity">
    <reaction evidence="20">
        <text>10-formyltetrahydrofolyl-(gamma-L-Glu)(n) + L-glutamate + ATP = 10-formyltetrahydrofolyl-(gamma-L-Glu)(n+1) + ADP + phosphate + H(+)</text>
        <dbReference type="Rhea" id="RHEA:51904"/>
        <dbReference type="Rhea" id="RHEA-COMP:13088"/>
        <dbReference type="Rhea" id="RHEA-COMP:14300"/>
        <dbReference type="ChEBI" id="CHEBI:15378"/>
        <dbReference type="ChEBI" id="CHEBI:29985"/>
        <dbReference type="ChEBI" id="CHEBI:30616"/>
        <dbReference type="ChEBI" id="CHEBI:43474"/>
        <dbReference type="ChEBI" id="CHEBI:134413"/>
        <dbReference type="ChEBI" id="CHEBI:456216"/>
        <dbReference type="EC" id="6.3.2.17"/>
    </reaction>
</comment>
<evidence type="ECO:0000256" key="21">
    <source>
        <dbReference type="ARBA" id="ARBA00049035"/>
    </source>
</evidence>
<dbReference type="InterPro" id="IPR001645">
    <property type="entry name" value="Folylpolyglutamate_synth"/>
</dbReference>
<dbReference type="PANTHER" id="PTHR11136">
    <property type="entry name" value="FOLYLPOLYGLUTAMATE SYNTHASE-RELATED"/>
    <property type="match status" value="1"/>
</dbReference>
<organism evidence="26 27">
    <name type="scientific">Neptunomonas japonica JAMM 1380</name>
    <dbReference type="NCBI Taxonomy" id="1441457"/>
    <lineage>
        <taxon>Bacteria</taxon>
        <taxon>Pseudomonadati</taxon>
        <taxon>Pseudomonadota</taxon>
        <taxon>Gammaproteobacteria</taxon>
        <taxon>Oceanospirillales</taxon>
        <taxon>Oceanospirillaceae</taxon>
        <taxon>Neptunomonas</taxon>
    </lineage>
</organism>
<evidence type="ECO:0000256" key="1">
    <source>
        <dbReference type="ARBA" id="ARBA00001946"/>
    </source>
</evidence>
<evidence type="ECO:0000259" key="25">
    <source>
        <dbReference type="Pfam" id="PF08245"/>
    </source>
</evidence>
<evidence type="ECO:0000256" key="17">
    <source>
        <dbReference type="ARBA" id="ARBA00030592"/>
    </source>
</evidence>
<evidence type="ECO:0000256" key="13">
    <source>
        <dbReference type="ARBA" id="ARBA00022840"/>
    </source>
</evidence>
<dbReference type="UniPathway" id="UPA00077">
    <property type="reaction ID" value="UER00157"/>
</dbReference>
<dbReference type="EC" id="6.3.2.17" evidence="8"/>
<dbReference type="KEGG" id="njp:NEJAP_1480"/>
<evidence type="ECO:0000256" key="19">
    <source>
        <dbReference type="ARBA" id="ARBA00047493"/>
    </source>
</evidence>
<keyword evidence="13 23" id="KW-0067">ATP-binding</keyword>
<feature type="domain" description="Mur ligase central" evidence="25">
    <location>
        <begin position="49"/>
        <end position="192"/>
    </location>
</feature>
<evidence type="ECO:0000256" key="10">
    <source>
        <dbReference type="ARBA" id="ARBA00022598"/>
    </source>
</evidence>
<evidence type="ECO:0000256" key="20">
    <source>
        <dbReference type="ARBA" id="ARBA00047808"/>
    </source>
</evidence>
<comment type="cofactor">
    <cofactor evidence="1">
        <name>Mg(2+)</name>
        <dbReference type="ChEBI" id="CHEBI:18420"/>
    </cofactor>
</comment>
<feature type="domain" description="Mur ligase C-terminal" evidence="24">
    <location>
        <begin position="289"/>
        <end position="413"/>
    </location>
</feature>
<evidence type="ECO:0000256" key="12">
    <source>
        <dbReference type="ARBA" id="ARBA00022741"/>
    </source>
</evidence>
<keyword evidence="15" id="KW-0289">Folate biosynthesis</keyword>
<dbReference type="GO" id="GO:0046872">
    <property type="term" value="F:metal ion binding"/>
    <property type="evidence" value="ECO:0007669"/>
    <property type="project" value="UniProtKB-KW"/>
</dbReference>
<proteinExistence type="inferred from homology"/>
<dbReference type="InterPro" id="IPR013221">
    <property type="entry name" value="Mur_ligase_cen"/>
</dbReference>
<keyword evidence="12 23" id="KW-0547">Nucleotide-binding</keyword>
<dbReference type="Pfam" id="PF02875">
    <property type="entry name" value="Mur_ligase_C"/>
    <property type="match status" value="1"/>
</dbReference>
<dbReference type="NCBIfam" id="TIGR01499">
    <property type="entry name" value="folC"/>
    <property type="match status" value="1"/>
</dbReference>
<sequence length="428" mass="46749">MNRSEFTLEQWLSWMEKSHSVAIDLGLERVQTVFSRLSLDFTNVHVITVAGTNGKGSTVAILDAIYRRSGYRTVCYTSPHLQVYNERVRINGGLVDDASLVAAFNAVDQAREGISLTYFEMGTLAALWLVADQQPEVALLEVGLGGRLDAINVVDADVAVVTTIDIDHVDWLGDDREKIGWEKAGIFRKGKPAICGELDPPVSIENYSQELGSHLRQVNTSFEYRLQNNTRWLWQGRDINDDPVTLADLPLPRLPLQNAATALQTILLSNLVCSPANIAQGLRDAQVSGRMEAVEYQGHHFILDVAHNPQSAAYLAQQLKKTDPNGVQLILGMLADKDCSAVIKALSPVVTCWHLATLDVPRGQTAEQLSSHLFESGINKQNLVCHDTVADAVNTLVATDAATTGTIVVAGSFFTVGGAYPVLHRELL</sequence>
<dbReference type="SUPFAM" id="SSF53244">
    <property type="entry name" value="MurD-like peptide ligases, peptide-binding domain"/>
    <property type="match status" value="1"/>
</dbReference>
<dbReference type="GO" id="GO:0004326">
    <property type="term" value="F:tetrahydrofolylpolyglutamate synthase activity"/>
    <property type="evidence" value="ECO:0007669"/>
    <property type="project" value="UniProtKB-EC"/>
</dbReference>
<gene>
    <name evidence="26" type="primary">folC</name>
    <name evidence="26" type="ORF">NEJAP_1480</name>
</gene>
<evidence type="ECO:0000256" key="8">
    <source>
        <dbReference type="ARBA" id="ARBA00013025"/>
    </source>
</evidence>
<dbReference type="NCBIfam" id="NF008101">
    <property type="entry name" value="PRK10846.1"/>
    <property type="match status" value="1"/>
</dbReference>
<keyword evidence="11" id="KW-0479">Metal-binding</keyword>
<comment type="catalytic activity">
    <reaction evidence="22">
        <text>7,8-dihydropteroate + L-glutamate + ATP = 7,8-dihydrofolate + ADP + phosphate + H(+)</text>
        <dbReference type="Rhea" id="RHEA:23584"/>
        <dbReference type="ChEBI" id="CHEBI:15378"/>
        <dbReference type="ChEBI" id="CHEBI:17839"/>
        <dbReference type="ChEBI" id="CHEBI:29985"/>
        <dbReference type="ChEBI" id="CHEBI:30616"/>
        <dbReference type="ChEBI" id="CHEBI:43474"/>
        <dbReference type="ChEBI" id="CHEBI:57451"/>
        <dbReference type="ChEBI" id="CHEBI:456216"/>
        <dbReference type="EC" id="6.3.2.12"/>
    </reaction>
</comment>
<dbReference type="GO" id="GO:0046656">
    <property type="term" value="P:folic acid biosynthetic process"/>
    <property type="evidence" value="ECO:0007669"/>
    <property type="project" value="UniProtKB-KW"/>
</dbReference>
<evidence type="ECO:0000259" key="24">
    <source>
        <dbReference type="Pfam" id="PF02875"/>
    </source>
</evidence>
<comment type="function">
    <text evidence="2">Functions in two distinct reactions of the de novo folate biosynthetic pathway. Catalyzes the addition of a glutamate residue to dihydropteroate (7,8-dihydropteroate or H2Pte) to form dihydrofolate (7,8-dihydrofolate monoglutamate or H2Pte-Glu). Also catalyzes successive additions of L-glutamate to tetrahydrofolate or 10-formyltetrahydrofolate or 5,10-methylenetetrahydrofolate, leading to folylpolyglutamate derivatives.</text>
</comment>
<comment type="catalytic activity">
    <reaction evidence="19">
        <text>(6S)-5,6,7,8-tetrahydrofolyl-(gamma-L-Glu)(n) + L-glutamate + ATP = (6S)-5,6,7,8-tetrahydrofolyl-(gamma-L-Glu)(n+1) + ADP + phosphate + H(+)</text>
        <dbReference type="Rhea" id="RHEA:10580"/>
        <dbReference type="Rhea" id="RHEA-COMP:14738"/>
        <dbReference type="Rhea" id="RHEA-COMP:14740"/>
        <dbReference type="ChEBI" id="CHEBI:15378"/>
        <dbReference type="ChEBI" id="CHEBI:29985"/>
        <dbReference type="ChEBI" id="CHEBI:30616"/>
        <dbReference type="ChEBI" id="CHEBI:43474"/>
        <dbReference type="ChEBI" id="CHEBI:141005"/>
        <dbReference type="ChEBI" id="CHEBI:456216"/>
        <dbReference type="EC" id="6.3.2.17"/>
    </reaction>
</comment>
<evidence type="ECO:0000256" key="7">
    <source>
        <dbReference type="ARBA" id="ARBA00013023"/>
    </source>
</evidence>
<evidence type="ECO:0000256" key="5">
    <source>
        <dbReference type="ARBA" id="ARBA00008276"/>
    </source>
</evidence>
<evidence type="ECO:0000256" key="16">
    <source>
        <dbReference type="ARBA" id="ARBA00030048"/>
    </source>
</evidence>